<dbReference type="AlphaFoldDB" id="A0A1J9Q1G0"/>
<feature type="compositionally biased region" description="Low complexity" evidence="1">
    <location>
        <begin position="160"/>
        <end position="170"/>
    </location>
</feature>
<dbReference type="EMBL" id="LGTZ01001225">
    <property type="protein sequence ID" value="OJD21946.1"/>
    <property type="molecule type" value="Genomic_DNA"/>
</dbReference>
<comment type="caution">
    <text evidence="2">The sequence shown here is derived from an EMBL/GenBank/DDBJ whole genome shotgun (WGS) entry which is preliminary data.</text>
</comment>
<keyword evidence="3" id="KW-1185">Reference proteome</keyword>
<dbReference type="OrthoDB" id="4186613at2759"/>
<evidence type="ECO:0000313" key="3">
    <source>
        <dbReference type="Proteomes" id="UP000242791"/>
    </source>
</evidence>
<dbReference type="Proteomes" id="UP000242791">
    <property type="component" value="Unassembled WGS sequence"/>
</dbReference>
<sequence>MPSNTDKADWPVYTMRYRCSGVEKQLRLEGYHKPEARSVEVVVQCIRDYINNPQDHMVSSSGENFKTLLPDYCIVQHGGHRTQTSKTDRDPDTAYHISVRFGKLAQRAGSGGGLGYSVHTYLNENTNKYEPRGVVWYNPTPDRPEQAAVYRHRTRWPTGATATTAPQAPGEQSFVSTPSSQGLTPAPLPTVNPWGASITPSRPPNAPQGGEGPGQGPAAEGGRST</sequence>
<protein>
    <submittedName>
        <fullName evidence="2">Uncharacterized protein</fullName>
    </submittedName>
</protein>
<accession>A0A1J9Q1G0</accession>
<feature type="compositionally biased region" description="Polar residues" evidence="1">
    <location>
        <begin position="173"/>
        <end position="183"/>
    </location>
</feature>
<name>A0A1J9Q1G0_9EURO</name>
<feature type="compositionally biased region" description="Low complexity" evidence="1">
    <location>
        <begin position="216"/>
        <end position="225"/>
    </location>
</feature>
<proteinExistence type="predicted"/>
<reference evidence="2 3" key="1">
    <citation type="submission" date="2015-08" db="EMBL/GenBank/DDBJ databases">
        <title>Emmonsia species relationships and genome sequence.</title>
        <authorList>
            <person name="Cuomo C.A."/>
            <person name="Schwartz I.S."/>
            <person name="Kenyon C."/>
            <person name="De Hoog G.S."/>
            <person name="Govender N.P."/>
            <person name="Botha A."/>
            <person name="Moreno L."/>
            <person name="De Vries M."/>
            <person name="Munoz J.F."/>
            <person name="Stielow J.B."/>
        </authorList>
    </citation>
    <scope>NUCLEOTIDE SEQUENCE [LARGE SCALE GENOMIC DNA]</scope>
    <source>
        <strain evidence="2 3">EI222</strain>
    </source>
</reference>
<gene>
    <name evidence="2" type="ORF">ACJ73_06713</name>
</gene>
<evidence type="ECO:0000256" key="1">
    <source>
        <dbReference type="SAM" id="MobiDB-lite"/>
    </source>
</evidence>
<feature type="region of interest" description="Disordered" evidence="1">
    <location>
        <begin position="160"/>
        <end position="225"/>
    </location>
</feature>
<evidence type="ECO:0000313" key="2">
    <source>
        <dbReference type="EMBL" id="OJD21946.1"/>
    </source>
</evidence>
<organism evidence="2 3">
    <name type="scientific">Blastomyces percursus</name>
    <dbReference type="NCBI Taxonomy" id="1658174"/>
    <lineage>
        <taxon>Eukaryota</taxon>
        <taxon>Fungi</taxon>
        <taxon>Dikarya</taxon>
        <taxon>Ascomycota</taxon>
        <taxon>Pezizomycotina</taxon>
        <taxon>Eurotiomycetes</taxon>
        <taxon>Eurotiomycetidae</taxon>
        <taxon>Onygenales</taxon>
        <taxon>Ajellomycetaceae</taxon>
        <taxon>Blastomyces</taxon>
    </lineage>
</organism>
<dbReference type="VEuPathDB" id="FungiDB:ACJ73_06713"/>